<dbReference type="EMBL" id="LLYB01000071">
    <property type="protein sequence ID" value="KRR22963.1"/>
    <property type="molecule type" value="Genomic_DNA"/>
</dbReference>
<proteinExistence type="inferred from homology"/>
<dbReference type="InterPro" id="IPR011294">
    <property type="entry name" value="3-OHbutyrate_DH"/>
</dbReference>
<dbReference type="InterPro" id="IPR020904">
    <property type="entry name" value="Sc_DH/Rdtase_CS"/>
</dbReference>
<gene>
    <name evidence="2" type="ORF">CQ14_01405</name>
</gene>
<reference evidence="2 3" key="1">
    <citation type="submission" date="2014-03" db="EMBL/GenBank/DDBJ databases">
        <title>Bradyrhizobium valentinum sp. nov., isolated from effective nodules of Lupinus mariae-josephae, a lupine endemic of basic-lime soils in Eastern Spain.</title>
        <authorList>
            <person name="Duran D."/>
            <person name="Rey L."/>
            <person name="Navarro A."/>
            <person name="Busquets A."/>
            <person name="Imperial J."/>
            <person name="Ruiz-Argueso T."/>
        </authorList>
    </citation>
    <scope>NUCLEOTIDE SEQUENCE [LARGE SCALE GENOMIC DNA]</scope>
    <source>
        <strain evidence="2 3">CCBAU 23086</strain>
    </source>
</reference>
<dbReference type="Gene3D" id="3.40.50.720">
    <property type="entry name" value="NAD(P)-binding Rossmann-like Domain"/>
    <property type="match status" value="1"/>
</dbReference>
<comment type="caution">
    <text evidence="2">The sequence shown here is derived from an EMBL/GenBank/DDBJ whole genome shotgun (WGS) entry which is preliminary data.</text>
</comment>
<organism evidence="2 3">
    <name type="scientific">Bradyrhizobium lablabi</name>
    <dbReference type="NCBI Taxonomy" id="722472"/>
    <lineage>
        <taxon>Bacteria</taxon>
        <taxon>Pseudomonadati</taxon>
        <taxon>Pseudomonadota</taxon>
        <taxon>Alphaproteobacteria</taxon>
        <taxon>Hyphomicrobiales</taxon>
        <taxon>Nitrobacteraceae</taxon>
        <taxon>Bradyrhizobium</taxon>
    </lineage>
</organism>
<comment type="similarity">
    <text evidence="1">Belongs to the short-chain dehydrogenases/reductases (SDR) family.</text>
</comment>
<dbReference type="PANTHER" id="PTHR42879">
    <property type="entry name" value="3-OXOACYL-(ACYL-CARRIER-PROTEIN) REDUCTASE"/>
    <property type="match status" value="1"/>
</dbReference>
<dbReference type="GO" id="GO:0032787">
    <property type="term" value="P:monocarboxylic acid metabolic process"/>
    <property type="evidence" value="ECO:0007669"/>
    <property type="project" value="UniProtKB-ARBA"/>
</dbReference>
<dbReference type="AlphaFoldDB" id="A0A0R3MYS4"/>
<evidence type="ECO:0000313" key="2">
    <source>
        <dbReference type="EMBL" id="KRR22963.1"/>
    </source>
</evidence>
<dbReference type="PANTHER" id="PTHR42879:SF2">
    <property type="entry name" value="3-OXOACYL-[ACYL-CARRIER-PROTEIN] REDUCTASE FABG"/>
    <property type="match status" value="1"/>
</dbReference>
<dbReference type="GO" id="GO:0003858">
    <property type="term" value="F:3-hydroxybutyrate dehydrogenase activity"/>
    <property type="evidence" value="ECO:0007669"/>
    <property type="project" value="InterPro"/>
</dbReference>
<evidence type="ECO:0000256" key="1">
    <source>
        <dbReference type="ARBA" id="ARBA00006484"/>
    </source>
</evidence>
<dbReference type="PROSITE" id="PS00061">
    <property type="entry name" value="ADH_SHORT"/>
    <property type="match status" value="1"/>
</dbReference>
<dbReference type="Pfam" id="PF13561">
    <property type="entry name" value="adh_short_C2"/>
    <property type="match status" value="1"/>
</dbReference>
<dbReference type="PRINTS" id="PR00080">
    <property type="entry name" value="SDRFAMILY"/>
</dbReference>
<dbReference type="InterPro" id="IPR002347">
    <property type="entry name" value="SDR_fam"/>
</dbReference>
<dbReference type="InterPro" id="IPR050259">
    <property type="entry name" value="SDR"/>
</dbReference>
<evidence type="ECO:0000313" key="3">
    <source>
        <dbReference type="Proteomes" id="UP000051660"/>
    </source>
</evidence>
<dbReference type="FunFam" id="3.40.50.720:FF:000084">
    <property type="entry name" value="Short-chain dehydrogenase reductase"/>
    <property type="match status" value="1"/>
</dbReference>
<dbReference type="SUPFAM" id="SSF51735">
    <property type="entry name" value="NAD(P)-binding Rossmann-fold domains"/>
    <property type="match status" value="1"/>
</dbReference>
<dbReference type="Proteomes" id="UP000051660">
    <property type="component" value="Unassembled WGS sequence"/>
</dbReference>
<protein>
    <submittedName>
        <fullName evidence="2">3-hydroxybutyrate dehydrogenase</fullName>
    </submittedName>
</protein>
<sequence length="274" mass="28347">MNIQLKTQHAAALRPLSGKVSLVTGSTSGIGLGIARALAEAGSAMVLNGLGVATEIAKTRDEIEAAFGVKVSYSAADMTSPEAIAEMIAAAVASHGRLDILVNNAGIQHVAPLDQFPVEKWDAILSINLSSAFHTMRLALPAMRQNGFGRIINIASAHGLVASPFKAAYVAAKHGIVGLTKVAALETAEDGITCNAICPGYVYTPLVEAQIDGQAKAHGISREQVIHDVLLAQQPNKRFATVEELGALTVFLASDAAASITGIALPVDGGWTAH</sequence>
<dbReference type="RefSeq" id="WP_057859328.1">
    <property type="nucleotide sequence ID" value="NZ_LLYB01000071.1"/>
</dbReference>
<dbReference type="InterPro" id="IPR036291">
    <property type="entry name" value="NAD(P)-bd_dom_sf"/>
</dbReference>
<accession>A0A0R3MYS4</accession>
<dbReference type="OrthoDB" id="9804774at2"/>
<name>A0A0R3MYS4_9BRAD</name>
<dbReference type="NCBIfam" id="NF009093">
    <property type="entry name" value="PRK12429.1"/>
    <property type="match status" value="1"/>
</dbReference>
<dbReference type="NCBIfam" id="TIGR01963">
    <property type="entry name" value="PHB_DH"/>
    <property type="match status" value="1"/>
</dbReference>
<dbReference type="PRINTS" id="PR00081">
    <property type="entry name" value="GDHRDH"/>
</dbReference>